<evidence type="ECO:0000256" key="5">
    <source>
        <dbReference type="ARBA" id="ARBA00023172"/>
    </source>
</evidence>
<proteinExistence type="inferred from homology"/>
<gene>
    <name evidence="7" type="ORF">KAK06_01430</name>
</gene>
<dbReference type="Proteomes" id="UP000678374">
    <property type="component" value="Unassembled WGS sequence"/>
</dbReference>
<accession>A0A940YID9</accession>
<dbReference type="GO" id="GO:0043590">
    <property type="term" value="C:bacterial nucleoid"/>
    <property type="evidence" value="ECO:0007669"/>
    <property type="project" value="TreeGrafter"/>
</dbReference>
<dbReference type="NCBIfam" id="NF001463">
    <property type="entry name" value="PRK00321.1-4"/>
    <property type="match status" value="1"/>
</dbReference>
<evidence type="ECO:0000313" key="8">
    <source>
        <dbReference type="Proteomes" id="UP000678374"/>
    </source>
</evidence>
<dbReference type="GO" id="GO:0003690">
    <property type="term" value="F:double-stranded DNA binding"/>
    <property type="evidence" value="ECO:0007669"/>
    <property type="project" value="TreeGrafter"/>
</dbReference>
<protein>
    <recommendedName>
        <fullName evidence="3">Recombination-associated protein RdgC</fullName>
    </recommendedName>
</protein>
<name>A0A940YID9_9BURK</name>
<feature type="compositionally biased region" description="Low complexity" evidence="6">
    <location>
        <begin position="301"/>
        <end position="312"/>
    </location>
</feature>
<dbReference type="EMBL" id="JAGQDE010000001">
    <property type="protein sequence ID" value="MBQ0957607.1"/>
    <property type="molecule type" value="Genomic_DNA"/>
</dbReference>
<evidence type="ECO:0000256" key="2">
    <source>
        <dbReference type="ARBA" id="ARBA00008657"/>
    </source>
</evidence>
<dbReference type="PANTHER" id="PTHR38103">
    <property type="entry name" value="RECOMBINATION-ASSOCIATED PROTEIN RDGC"/>
    <property type="match status" value="1"/>
</dbReference>
<comment type="similarity">
    <text evidence="2">Belongs to the RdgC family.</text>
</comment>
<organism evidence="7 8">
    <name type="scientific">Ideonella aquatica</name>
    <dbReference type="NCBI Taxonomy" id="2824119"/>
    <lineage>
        <taxon>Bacteria</taxon>
        <taxon>Pseudomonadati</taxon>
        <taxon>Pseudomonadota</taxon>
        <taxon>Betaproteobacteria</taxon>
        <taxon>Burkholderiales</taxon>
        <taxon>Sphaerotilaceae</taxon>
        <taxon>Ideonella</taxon>
    </lineage>
</organism>
<comment type="caution">
    <text evidence="7">The sequence shown here is derived from an EMBL/GenBank/DDBJ whole genome shotgun (WGS) entry which is preliminary data.</text>
</comment>
<dbReference type="Pfam" id="PF04381">
    <property type="entry name" value="RdgC"/>
    <property type="match status" value="1"/>
</dbReference>
<reference evidence="7" key="1">
    <citation type="submission" date="2021-04" db="EMBL/GenBank/DDBJ databases">
        <title>The genome sequence of Ideonella sp. 4Y11.</title>
        <authorList>
            <person name="Liu Y."/>
        </authorList>
    </citation>
    <scope>NUCLEOTIDE SEQUENCE</scope>
    <source>
        <strain evidence="7">4Y11</strain>
    </source>
</reference>
<evidence type="ECO:0000313" key="7">
    <source>
        <dbReference type="EMBL" id="MBQ0957607.1"/>
    </source>
</evidence>
<keyword evidence="4" id="KW-0963">Cytoplasm</keyword>
<sequence>MFKNLIVYRLAPEWQPDVAAAEAALQAARFTPCGLTQPVSAGFVEPRGHDHGPLLELVGGQWLLKLQTESRLLPSAVVKRRVDELAQQIEQQTGRQPGKREKRELKDQATLELLPQAFTRQGATRIWIDPTARALMVDASSAKRAEDVVTLLTKALPGFGVRALQTTLSPAAAMAAWLLDGEAPAPFHLERECELKAPDEVRATVRYTRHHLDIDEVREHIKAGKQATKLALGWRGRVAFILTDTLQVKRIAFDDVVFESTKGSQTAPEEAFDADAAIATGELAPLVAELIEALDGELDESAGPAVPASSPATVQTLATAGDDSAPWD</sequence>
<evidence type="ECO:0000256" key="1">
    <source>
        <dbReference type="ARBA" id="ARBA00004453"/>
    </source>
</evidence>
<dbReference type="RefSeq" id="WP_210799926.1">
    <property type="nucleotide sequence ID" value="NZ_JAGQDE010000001.1"/>
</dbReference>
<keyword evidence="5" id="KW-0233">DNA recombination</keyword>
<dbReference type="GO" id="GO:0000018">
    <property type="term" value="P:regulation of DNA recombination"/>
    <property type="evidence" value="ECO:0007669"/>
    <property type="project" value="TreeGrafter"/>
</dbReference>
<dbReference type="PANTHER" id="PTHR38103:SF1">
    <property type="entry name" value="RECOMBINATION-ASSOCIATED PROTEIN RDGC"/>
    <property type="match status" value="1"/>
</dbReference>
<dbReference type="InterPro" id="IPR007476">
    <property type="entry name" value="RdgC"/>
</dbReference>
<feature type="region of interest" description="Disordered" evidence="6">
    <location>
        <begin position="298"/>
        <end position="328"/>
    </location>
</feature>
<keyword evidence="8" id="KW-1185">Reference proteome</keyword>
<comment type="subcellular location">
    <subcellularLocation>
        <location evidence="1">Cytoplasm</location>
        <location evidence="1">Nucleoid</location>
    </subcellularLocation>
</comment>
<dbReference type="NCBIfam" id="NF001464">
    <property type="entry name" value="PRK00321.1-5"/>
    <property type="match status" value="1"/>
</dbReference>
<evidence type="ECO:0000256" key="3">
    <source>
        <dbReference type="ARBA" id="ARBA00022296"/>
    </source>
</evidence>
<dbReference type="AlphaFoldDB" id="A0A940YID9"/>
<dbReference type="GO" id="GO:0006310">
    <property type="term" value="P:DNA recombination"/>
    <property type="evidence" value="ECO:0007669"/>
    <property type="project" value="UniProtKB-KW"/>
</dbReference>
<evidence type="ECO:0000256" key="6">
    <source>
        <dbReference type="SAM" id="MobiDB-lite"/>
    </source>
</evidence>
<evidence type="ECO:0000256" key="4">
    <source>
        <dbReference type="ARBA" id="ARBA00022490"/>
    </source>
</evidence>